<evidence type="ECO:0000313" key="3">
    <source>
        <dbReference type="Proteomes" id="UP000199614"/>
    </source>
</evidence>
<feature type="region of interest" description="Disordered" evidence="1">
    <location>
        <begin position="1"/>
        <end position="29"/>
    </location>
</feature>
<dbReference type="EMBL" id="FOUY01000017">
    <property type="protein sequence ID" value="SFN57997.1"/>
    <property type="molecule type" value="Genomic_DNA"/>
</dbReference>
<dbReference type="Proteomes" id="UP000199614">
    <property type="component" value="Unassembled WGS sequence"/>
</dbReference>
<reference evidence="2 3" key="1">
    <citation type="submission" date="2016-10" db="EMBL/GenBank/DDBJ databases">
        <authorList>
            <person name="de Groot N.N."/>
        </authorList>
    </citation>
    <scope>NUCLEOTIDE SEQUENCE [LARGE SCALE GENOMIC DNA]</scope>
    <source>
        <strain evidence="2 3">CGMCC 4.1877</strain>
    </source>
</reference>
<feature type="compositionally biased region" description="Low complexity" evidence="1">
    <location>
        <begin position="14"/>
        <end position="29"/>
    </location>
</feature>
<feature type="compositionally biased region" description="Basic and acidic residues" evidence="1">
    <location>
        <begin position="356"/>
        <end position="396"/>
    </location>
</feature>
<feature type="region of interest" description="Disordered" evidence="1">
    <location>
        <begin position="337"/>
        <end position="430"/>
    </location>
</feature>
<dbReference type="InterPro" id="IPR046348">
    <property type="entry name" value="SIS_dom_sf"/>
</dbReference>
<protein>
    <recommendedName>
        <fullName evidence="4">Glucose-6-phosphate isomerase</fullName>
    </recommendedName>
</protein>
<evidence type="ECO:0008006" key="4">
    <source>
        <dbReference type="Google" id="ProtNLM"/>
    </source>
</evidence>
<gene>
    <name evidence="2" type="ORF">SAMN05216207_10174</name>
</gene>
<dbReference type="STRING" id="260086.SAMN05216207_10174"/>
<keyword evidence="3" id="KW-1185">Reference proteome</keyword>
<dbReference type="RefSeq" id="WP_143105415.1">
    <property type="nucleotide sequence ID" value="NZ_FOUY01000017.1"/>
</dbReference>
<dbReference type="OrthoDB" id="140919at2"/>
<feature type="region of interest" description="Disordered" evidence="1">
    <location>
        <begin position="61"/>
        <end position="108"/>
    </location>
</feature>
<sequence>MTEHSPGGDGADLGSAATGGPSGSASGAPVRVLLAGEPFTGAARRIAAELADETVASRLADGDDSVWPAPATGAGRARPAPVAGSDPTRPGAAPGRSGPSTGWAGLARRSRPLSGQIAALRERFAVAGAHRVLLVGTPDAVAAARLVAAHSPGSTRLTALDSADPVQLAEALSGELTETVLVIADATGDDPVVGAVAHAVTAVLADEVGPDTLAARTVHLTEPGSPLDTAGAGDTTPVVITLDADVPGRFGALGPLGLVPAGLAGADVAGLLAGAVPAEEALAADDPDNPALLLAGGLAAARGSVLALRDEVRSPAVTAWLAPLLTAAGLVAVPAAPDETVPPAAGGTPGGGDDGDDRRSDNRRSDDRRGDDGRGGGDRRGDNRRCDDGDGGRGDDGHDDDGGDRAGAHGDDHDGDDHDGTAPPRVVDVHADGTGAVPRAVNGAVRTDADPGATIVLWQVAAALAARVLGTDPFAPAPPIPRTGPAPDGPAFVDEGVVVHAGDWLPSGVDTVAGALDALADAARAEGGHLTVSAWLDPESDASVGVLRAPLSARTGLPVAFGWAPGSRSGDTGAPDRAAHCHLTGGGLDDPDDLADTGLHGPGDDALVAGTAPEPSGMDSLHAAQARAVVEDQRRRGRPVLHLHLADRLTGLVTLARAVQGRAGTDTATLHERGF</sequence>
<feature type="compositionally biased region" description="Low complexity" evidence="1">
    <location>
        <begin position="68"/>
        <end position="84"/>
    </location>
</feature>
<dbReference type="GO" id="GO:1901135">
    <property type="term" value="P:carbohydrate derivative metabolic process"/>
    <property type="evidence" value="ECO:0007669"/>
    <property type="project" value="InterPro"/>
</dbReference>
<organism evidence="2 3">
    <name type="scientific">Pseudonocardia ammonioxydans</name>
    <dbReference type="NCBI Taxonomy" id="260086"/>
    <lineage>
        <taxon>Bacteria</taxon>
        <taxon>Bacillati</taxon>
        <taxon>Actinomycetota</taxon>
        <taxon>Actinomycetes</taxon>
        <taxon>Pseudonocardiales</taxon>
        <taxon>Pseudonocardiaceae</taxon>
        <taxon>Pseudonocardia</taxon>
    </lineage>
</organism>
<dbReference type="AlphaFoldDB" id="A0A1I5A6D4"/>
<feature type="region of interest" description="Disordered" evidence="1">
    <location>
        <begin position="567"/>
        <end position="599"/>
    </location>
</feature>
<accession>A0A1I5A6D4</accession>
<dbReference type="GO" id="GO:0097367">
    <property type="term" value="F:carbohydrate derivative binding"/>
    <property type="evidence" value="ECO:0007669"/>
    <property type="project" value="InterPro"/>
</dbReference>
<evidence type="ECO:0000313" key="2">
    <source>
        <dbReference type="EMBL" id="SFN57997.1"/>
    </source>
</evidence>
<evidence type="ECO:0000256" key="1">
    <source>
        <dbReference type="SAM" id="MobiDB-lite"/>
    </source>
</evidence>
<dbReference type="Gene3D" id="3.40.50.10490">
    <property type="entry name" value="Glucose-6-phosphate isomerase like protein, domain 1"/>
    <property type="match status" value="1"/>
</dbReference>
<feature type="compositionally biased region" description="Basic and acidic residues" evidence="1">
    <location>
        <begin position="403"/>
        <end position="420"/>
    </location>
</feature>
<name>A0A1I5A6D4_PSUAM</name>
<proteinExistence type="predicted"/>
<dbReference type="SUPFAM" id="SSF53697">
    <property type="entry name" value="SIS domain"/>
    <property type="match status" value="1"/>
</dbReference>